<comment type="similarity">
    <text evidence="1 6">Belongs to the peptidase S46 family.</text>
</comment>
<evidence type="ECO:0000256" key="5">
    <source>
        <dbReference type="ARBA" id="ARBA00022801"/>
    </source>
</evidence>
<proteinExistence type="inferred from homology"/>
<evidence type="ECO:0000256" key="2">
    <source>
        <dbReference type="ARBA" id="ARBA00022438"/>
    </source>
</evidence>
<dbReference type="InterPro" id="IPR019500">
    <property type="entry name" value="Pep_S46"/>
</dbReference>
<evidence type="ECO:0000256" key="1">
    <source>
        <dbReference type="ARBA" id="ARBA00010491"/>
    </source>
</evidence>
<dbReference type="EMBL" id="JBHLTG010000001">
    <property type="protein sequence ID" value="MFC0677304.1"/>
    <property type="molecule type" value="Genomic_DNA"/>
</dbReference>
<dbReference type="Proteomes" id="UP001589896">
    <property type="component" value="Unassembled WGS sequence"/>
</dbReference>
<comment type="caution">
    <text evidence="7">The sequence shown here is derived from an EMBL/GenBank/DDBJ whole genome shotgun (WGS) entry which is preliminary data.</text>
</comment>
<feature type="chain" id="PRO_5045002021" description="Dipeptidyl-peptidase" evidence="6">
    <location>
        <begin position="20"/>
        <end position="716"/>
    </location>
</feature>
<sequence>MRRRLLAASLALSLGAAHADEGMWMPSQLPDIAEQLRKAGYEGDPAALADLTKPPMNAVVKVGGATGAFVSKDGLVLTNHHVAFGVIQYNSRPDRDLIGGGFVAADRAAELPANPDYRVLVTTGFDRVTDRILTGARGKSGRAYYDAVDAATKAVVAECEREPGTRCSVADMYYGTDFYLIRQLELRDIRLVYAPPDAIGNYGDEIDNFMWPRHSGDFTLLRAYVGKDGRPADYSPDNVPYAPPAHLQVSTAHVNEGDFAMLAGYPGITFRHRMAPEFANQVEWQLPSRVALYKRIVDTIESTAAKDADAKVLYAAQLASLKNGLKRAQGELDGLRRSDAVTVRAQDEATMLAWLGRQPAAKATLTDIRAAQTVLDKALATRERDQLLAVLRSQTQLLRSALTLQRLALEKAKPDAQREGGYQQRDEALITGQLKQVQRRFSPAVEKAVLAELLAQYRALPASQRVPEIDSVFGTTAESTQAALDALYSGTKLGDEAERLRLMSADAAALAASTDPLLQAAAKLTPALLRLENEAKTRDGELLRLRPAYMRALIGFRKSQGRAVYPDANSTLRVSYGKLTGLQPRDAVVYEPLTTVQGIAEKHTGEAPFNAPAPLLGAIAKGNFGNTADPKLGTQTVDFMTNLDTTGGNSGSPVLDARGRLIGINFDSNWEAVSASWMYDPRYKRAIHVDARYMRWLMDKVYPAHHLLREMDLPVE</sequence>
<evidence type="ECO:0000313" key="8">
    <source>
        <dbReference type="Proteomes" id="UP001589896"/>
    </source>
</evidence>
<keyword evidence="2 6" id="KW-0031">Aminopeptidase</keyword>
<dbReference type="InterPro" id="IPR043504">
    <property type="entry name" value="Peptidase_S1_PA_chymotrypsin"/>
</dbReference>
<dbReference type="PANTHER" id="PTHR38469">
    <property type="entry name" value="PERIPLASMIC PEPTIDASE SUBFAMILY S1B"/>
    <property type="match status" value="1"/>
</dbReference>
<keyword evidence="4 6" id="KW-0732">Signal</keyword>
<dbReference type="Gene3D" id="2.40.10.10">
    <property type="entry name" value="Trypsin-like serine proteases"/>
    <property type="match status" value="1"/>
</dbReference>
<dbReference type="RefSeq" id="WP_386665589.1">
    <property type="nucleotide sequence ID" value="NZ_JBHLTG010000001.1"/>
</dbReference>
<evidence type="ECO:0000256" key="4">
    <source>
        <dbReference type="ARBA" id="ARBA00022729"/>
    </source>
</evidence>
<name>A0ABV6RL40_9GAMM</name>
<reference evidence="7 8" key="1">
    <citation type="submission" date="2024-09" db="EMBL/GenBank/DDBJ databases">
        <authorList>
            <person name="Sun Q."/>
            <person name="Mori K."/>
        </authorList>
    </citation>
    <scope>NUCLEOTIDE SEQUENCE [LARGE SCALE GENOMIC DNA]</scope>
    <source>
        <strain evidence="7 8">KCTC 23076</strain>
    </source>
</reference>
<evidence type="ECO:0000313" key="7">
    <source>
        <dbReference type="EMBL" id="MFC0677304.1"/>
    </source>
</evidence>
<comment type="function">
    <text evidence="6">Catalyzes the removal of dipeptides from the N-terminus of oligopeptides.</text>
</comment>
<feature type="signal peptide" evidence="6">
    <location>
        <begin position="1"/>
        <end position="19"/>
    </location>
</feature>
<keyword evidence="3 6" id="KW-0645">Protease</keyword>
<dbReference type="InterPro" id="IPR009003">
    <property type="entry name" value="Peptidase_S1_PA"/>
</dbReference>
<evidence type="ECO:0000256" key="6">
    <source>
        <dbReference type="RuleBase" id="RU366067"/>
    </source>
</evidence>
<organism evidence="7 8">
    <name type="scientific">Lysobacter korlensis</name>
    <dbReference type="NCBI Taxonomy" id="553636"/>
    <lineage>
        <taxon>Bacteria</taxon>
        <taxon>Pseudomonadati</taxon>
        <taxon>Pseudomonadota</taxon>
        <taxon>Gammaproteobacteria</taxon>
        <taxon>Lysobacterales</taxon>
        <taxon>Lysobacteraceae</taxon>
        <taxon>Lysobacter</taxon>
    </lineage>
</organism>
<keyword evidence="5 6" id="KW-0378">Hydrolase</keyword>
<dbReference type="EC" id="3.4.14.-" evidence="6"/>
<keyword evidence="8" id="KW-1185">Reference proteome</keyword>
<keyword evidence="6" id="KW-0720">Serine protease</keyword>
<evidence type="ECO:0000256" key="3">
    <source>
        <dbReference type="ARBA" id="ARBA00022670"/>
    </source>
</evidence>
<gene>
    <name evidence="7" type="ORF">ACFFGH_05485</name>
</gene>
<dbReference type="PANTHER" id="PTHR38469:SF1">
    <property type="entry name" value="PERIPLASMIC PEPTIDASE SUBFAMILY S1B"/>
    <property type="match status" value="1"/>
</dbReference>
<protein>
    <recommendedName>
        <fullName evidence="6">Dipeptidyl-peptidase</fullName>
        <ecNumber evidence="6">3.4.14.-</ecNumber>
    </recommendedName>
</protein>
<accession>A0ABV6RL40</accession>
<dbReference type="Pfam" id="PF10459">
    <property type="entry name" value="Peptidase_S46"/>
    <property type="match status" value="1"/>
</dbReference>
<dbReference type="SUPFAM" id="SSF50494">
    <property type="entry name" value="Trypsin-like serine proteases"/>
    <property type="match status" value="1"/>
</dbReference>